<dbReference type="PANTHER" id="PTHR23150:SF26">
    <property type="entry name" value="GENERIC METHYLTRANSFERASE"/>
    <property type="match status" value="1"/>
</dbReference>
<dbReference type="InterPro" id="IPR016187">
    <property type="entry name" value="CTDL_fold"/>
</dbReference>
<dbReference type="SUPFAM" id="SSF56436">
    <property type="entry name" value="C-type lectin-like"/>
    <property type="match status" value="1"/>
</dbReference>
<evidence type="ECO:0000256" key="1">
    <source>
        <dbReference type="SAM" id="SignalP"/>
    </source>
</evidence>
<sequence length="263" mass="28000">MRSPRLLAAALLLAASCAYADGQYAFVPGGLFHSAIAQEGNATDAVEVAPFRMRTKLVTNAEFLAFVKQDPGWSRDRVAPLFASSGYLSHWAGSSRLGDNAPADQPVTKVSWFAARAFCASEHARLPDWIEWEYAAAADAHHRDARADVIRKARILAALTASFSSAQTKADNSSAPNTYGLYGMHSLVGEWVNDYAALFVNADTRTPGGTGQLQLCGGAALAFVDRTDYALLMRVAALAALAPADSANVGFRCVKDVGDGEKI</sequence>
<protein>
    <submittedName>
        <fullName evidence="3">Formylglycine-generating enzyme family protein</fullName>
    </submittedName>
</protein>
<dbReference type="InterPro" id="IPR051043">
    <property type="entry name" value="Sulfatase_Mod_Factor_Kinase"/>
</dbReference>
<feature type="chain" id="PRO_5047146614" evidence="1">
    <location>
        <begin position="21"/>
        <end position="263"/>
    </location>
</feature>
<organism evidence="3 4">
    <name type="scientific">Paraburkholderia denitrificans</name>
    <dbReference type="NCBI Taxonomy" id="694025"/>
    <lineage>
        <taxon>Bacteria</taxon>
        <taxon>Pseudomonadati</taxon>
        <taxon>Pseudomonadota</taxon>
        <taxon>Betaproteobacteria</taxon>
        <taxon>Burkholderiales</taxon>
        <taxon>Burkholderiaceae</taxon>
        <taxon>Paraburkholderia</taxon>
    </lineage>
</organism>
<feature type="signal peptide" evidence="1">
    <location>
        <begin position="1"/>
        <end position="20"/>
    </location>
</feature>
<keyword evidence="4" id="KW-1185">Reference proteome</keyword>
<gene>
    <name evidence="3" type="ORF">ACFPTO_00935</name>
</gene>
<name>A0ABW0J2X7_9BURK</name>
<comment type="caution">
    <text evidence="3">The sequence shown here is derived from an EMBL/GenBank/DDBJ whole genome shotgun (WGS) entry which is preliminary data.</text>
</comment>
<proteinExistence type="predicted"/>
<feature type="domain" description="Sulfatase-modifying factor enzyme-like" evidence="2">
    <location>
        <begin position="26"/>
        <end position="255"/>
    </location>
</feature>
<evidence type="ECO:0000313" key="3">
    <source>
        <dbReference type="EMBL" id="MFC5427384.1"/>
    </source>
</evidence>
<reference evidence="4" key="1">
    <citation type="journal article" date="2019" name="Int. J. Syst. Evol. Microbiol.">
        <title>The Global Catalogue of Microorganisms (GCM) 10K type strain sequencing project: providing services to taxonomists for standard genome sequencing and annotation.</title>
        <authorList>
            <consortium name="The Broad Institute Genomics Platform"/>
            <consortium name="The Broad Institute Genome Sequencing Center for Infectious Disease"/>
            <person name="Wu L."/>
            <person name="Ma J."/>
        </authorList>
    </citation>
    <scope>NUCLEOTIDE SEQUENCE [LARGE SCALE GENOMIC DNA]</scope>
    <source>
        <strain evidence="4">CCUG 56042</strain>
    </source>
</reference>
<dbReference type="PANTHER" id="PTHR23150">
    <property type="entry name" value="SULFATASE MODIFYING FACTOR 1, 2"/>
    <property type="match status" value="1"/>
</dbReference>
<dbReference type="InterPro" id="IPR042095">
    <property type="entry name" value="SUMF_sf"/>
</dbReference>
<dbReference type="RefSeq" id="WP_377708761.1">
    <property type="nucleotide sequence ID" value="NZ_JBHSMP010000003.1"/>
</dbReference>
<evidence type="ECO:0000313" key="4">
    <source>
        <dbReference type="Proteomes" id="UP001596103"/>
    </source>
</evidence>
<dbReference type="Pfam" id="PF03781">
    <property type="entry name" value="FGE-sulfatase"/>
    <property type="match status" value="1"/>
</dbReference>
<dbReference type="InterPro" id="IPR005532">
    <property type="entry name" value="SUMF_dom"/>
</dbReference>
<dbReference type="EMBL" id="JBHSMP010000003">
    <property type="protein sequence ID" value="MFC5427384.1"/>
    <property type="molecule type" value="Genomic_DNA"/>
</dbReference>
<keyword evidence="1" id="KW-0732">Signal</keyword>
<dbReference type="PROSITE" id="PS51257">
    <property type="entry name" value="PROKAR_LIPOPROTEIN"/>
    <property type="match status" value="1"/>
</dbReference>
<evidence type="ECO:0000259" key="2">
    <source>
        <dbReference type="Pfam" id="PF03781"/>
    </source>
</evidence>
<dbReference type="Proteomes" id="UP001596103">
    <property type="component" value="Unassembled WGS sequence"/>
</dbReference>
<accession>A0ABW0J2X7</accession>
<dbReference type="Gene3D" id="3.90.1580.10">
    <property type="entry name" value="paralog of FGE (formylglycine-generating enzyme)"/>
    <property type="match status" value="1"/>
</dbReference>